<gene>
    <name evidence="1" type="ORF">LCGC14_1299990</name>
</gene>
<sequence>MKSIPHRRGGKMRADSVSTLISLFWPQVNLILTKTPLVPTILQNKQFVK</sequence>
<accession>A0A0F9KQA7</accession>
<comment type="caution">
    <text evidence="1">The sequence shown here is derived from an EMBL/GenBank/DDBJ whole genome shotgun (WGS) entry which is preliminary data.</text>
</comment>
<dbReference type="AlphaFoldDB" id="A0A0F9KQA7"/>
<name>A0A0F9KQA7_9ZZZZ</name>
<evidence type="ECO:0000313" key="1">
    <source>
        <dbReference type="EMBL" id="KKM84349.1"/>
    </source>
</evidence>
<proteinExistence type="predicted"/>
<protein>
    <submittedName>
        <fullName evidence="1">Uncharacterized protein</fullName>
    </submittedName>
</protein>
<reference evidence="1" key="1">
    <citation type="journal article" date="2015" name="Nature">
        <title>Complex archaea that bridge the gap between prokaryotes and eukaryotes.</title>
        <authorList>
            <person name="Spang A."/>
            <person name="Saw J.H."/>
            <person name="Jorgensen S.L."/>
            <person name="Zaremba-Niedzwiedzka K."/>
            <person name="Martijn J."/>
            <person name="Lind A.E."/>
            <person name="van Eijk R."/>
            <person name="Schleper C."/>
            <person name="Guy L."/>
            <person name="Ettema T.J."/>
        </authorList>
    </citation>
    <scope>NUCLEOTIDE SEQUENCE</scope>
</reference>
<organism evidence="1">
    <name type="scientific">marine sediment metagenome</name>
    <dbReference type="NCBI Taxonomy" id="412755"/>
    <lineage>
        <taxon>unclassified sequences</taxon>
        <taxon>metagenomes</taxon>
        <taxon>ecological metagenomes</taxon>
    </lineage>
</organism>
<dbReference type="EMBL" id="LAZR01007580">
    <property type="protein sequence ID" value="KKM84349.1"/>
    <property type="molecule type" value="Genomic_DNA"/>
</dbReference>